<dbReference type="PROSITE" id="PS51253">
    <property type="entry name" value="HTH_CENPB"/>
    <property type="match status" value="1"/>
</dbReference>
<dbReference type="SMART" id="SM00674">
    <property type="entry name" value="CENPB"/>
    <property type="match status" value="1"/>
</dbReference>
<keyword evidence="1" id="KW-0238">DNA-binding</keyword>
<sequence>MPVIARDHIKRRRSITNAQRRALRAWFFDETTTSSCSNGSKTHIDASAWWEQMYGYRLNSSTISEILSYKYAPLDEVTGLDTGAHGNRKRDRAAKWEQLEEELSEWLRRHEQGTGTRVSGSMLRKEATKLWLQLPCYRGQPCPKWSDGWKARFQARYNMYSSHSSLRENSSSNSTA</sequence>
<dbReference type="InterPro" id="IPR009057">
    <property type="entry name" value="Homeodomain-like_sf"/>
</dbReference>
<dbReference type="Pfam" id="PF03221">
    <property type="entry name" value="HTH_Tnp_Tc5"/>
    <property type="match status" value="1"/>
</dbReference>
<dbReference type="Gene3D" id="1.10.10.60">
    <property type="entry name" value="Homeodomain-like"/>
    <property type="match status" value="2"/>
</dbReference>
<accession>A0A395NJY9</accession>
<dbReference type="OrthoDB" id="125347at2759"/>
<evidence type="ECO:0000313" key="4">
    <source>
        <dbReference type="Proteomes" id="UP000266272"/>
    </source>
</evidence>
<organism evidence="3 4">
    <name type="scientific">Trichoderma arundinaceum</name>
    <dbReference type="NCBI Taxonomy" id="490622"/>
    <lineage>
        <taxon>Eukaryota</taxon>
        <taxon>Fungi</taxon>
        <taxon>Dikarya</taxon>
        <taxon>Ascomycota</taxon>
        <taxon>Pezizomycotina</taxon>
        <taxon>Sordariomycetes</taxon>
        <taxon>Hypocreomycetidae</taxon>
        <taxon>Hypocreales</taxon>
        <taxon>Hypocreaceae</taxon>
        <taxon>Trichoderma</taxon>
    </lineage>
</organism>
<proteinExistence type="predicted"/>
<dbReference type="EMBL" id="PXOA01000351">
    <property type="protein sequence ID" value="RFU76432.1"/>
    <property type="molecule type" value="Genomic_DNA"/>
</dbReference>
<evidence type="ECO:0000259" key="2">
    <source>
        <dbReference type="PROSITE" id="PS51253"/>
    </source>
</evidence>
<feature type="domain" description="HTH CENPB-type" evidence="2">
    <location>
        <begin position="87"/>
        <end position="163"/>
    </location>
</feature>
<dbReference type="InterPro" id="IPR006600">
    <property type="entry name" value="HTH_CenpB_DNA-bd_dom"/>
</dbReference>
<dbReference type="InterPro" id="IPR041188">
    <property type="entry name" value="HTH_ABP1_N"/>
</dbReference>
<dbReference type="Proteomes" id="UP000266272">
    <property type="component" value="Unassembled WGS sequence"/>
</dbReference>
<dbReference type="GO" id="GO:0003677">
    <property type="term" value="F:DNA binding"/>
    <property type="evidence" value="ECO:0007669"/>
    <property type="project" value="UniProtKB-KW"/>
</dbReference>
<gene>
    <name evidence="3" type="ORF">TARUN_5788</name>
</gene>
<dbReference type="Pfam" id="PF18107">
    <property type="entry name" value="HTH_ABP1_N"/>
    <property type="match status" value="1"/>
</dbReference>
<evidence type="ECO:0000313" key="3">
    <source>
        <dbReference type="EMBL" id="RFU76432.1"/>
    </source>
</evidence>
<dbReference type="STRING" id="490622.A0A395NJY9"/>
<protein>
    <submittedName>
        <fullName evidence="3">Ars-binding protein</fullName>
    </submittedName>
</protein>
<dbReference type="SUPFAM" id="SSF46689">
    <property type="entry name" value="Homeodomain-like"/>
    <property type="match status" value="2"/>
</dbReference>
<keyword evidence="4" id="KW-1185">Reference proteome</keyword>
<evidence type="ECO:0000256" key="1">
    <source>
        <dbReference type="ARBA" id="ARBA00023125"/>
    </source>
</evidence>
<reference evidence="3 4" key="1">
    <citation type="journal article" date="2018" name="PLoS Pathog.">
        <title>Evolution of structural diversity of trichothecenes, a family of toxins produced by plant pathogenic and entomopathogenic fungi.</title>
        <authorList>
            <person name="Proctor R.H."/>
            <person name="McCormick S.P."/>
            <person name="Kim H.S."/>
            <person name="Cardoza R.E."/>
            <person name="Stanley A.M."/>
            <person name="Lindo L."/>
            <person name="Kelly A."/>
            <person name="Brown D.W."/>
            <person name="Lee T."/>
            <person name="Vaughan M.M."/>
            <person name="Alexander N.J."/>
            <person name="Busman M."/>
            <person name="Gutierrez S."/>
        </authorList>
    </citation>
    <scope>NUCLEOTIDE SEQUENCE [LARGE SCALE GENOMIC DNA]</scope>
    <source>
        <strain evidence="3 4">IBT 40837</strain>
    </source>
</reference>
<comment type="caution">
    <text evidence="3">The sequence shown here is derived from an EMBL/GenBank/DDBJ whole genome shotgun (WGS) entry which is preliminary data.</text>
</comment>
<name>A0A395NJY9_TRIAR</name>
<dbReference type="AlphaFoldDB" id="A0A395NJY9"/>